<dbReference type="InterPro" id="IPR004843">
    <property type="entry name" value="Calcineurin-like_PHP"/>
</dbReference>
<dbReference type="InterPro" id="IPR051158">
    <property type="entry name" value="Metallophosphoesterase_sf"/>
</dbReference>
<dbReference type="Pfam" id="PF00149">
    <property type="entry name" value="Metallophos"/>
    <property type="match status" value="1"/>
</dbReference>
<keyword evidence="3" id="KW-0378">Hydrolase</keyword>
<accession>A0A150MZH3</accession>
<dbReference type="PATRIC" id="fig|153151.4.peg.3719"/>
<protein>
    <recommendedName>
        <fullName evidence="5">Calcineurin-like phosphoesterase domain-containing protein</fullName>
    </recommendedName>
</protein>
<dbReference type="FunFam" id="3.60.21.10:FF:000028">
    <property type="entry name" value="Putative metallophosphoesterase"/>
    <property type="match status" value="1"/>
</dbReference>
<dbReference type="Proteomes" id="UP000075324">
    <property type="component" value="Unassembled WGS sequence"/>
</dbReference>
<dbReference type="GO" id="GO:0008758">
    <property type="term" value="F:UDP-2,3-diacylglucosamine hydrolase activity"/>
    <property type="evidence" value="ECO:0007669"/>
    <property type="project" value="TreeGrafter"/>
</dbReference>
<dbReference type="AlphaFoldDB" id="A0A150MZH3"/>
<dbReference type="SUPFAM" id="SSF56300">
    <property type="entry name" value="Metallo-dependent phosphatases"/>
    <property type="match status" value="1"/>
</dbReference>
<gene>
    <name evidence="6" type="ORF">B4110_1332</name>
</gene>
<comment type="caution">
    <text evidence="6">The sequence shown here is derived from an EMBL/GenBank/DDBJ whole genome shotgun (WGS) entry which is preliminary data.</text>
</comment>
<dbReference type="EMBL" id="LQYW01000062">
    <property type="protein sequence ID" value="KYD29762.1"/>
    <property type="molecule type" value="Genomic_DNA"/>
</dbReference>
<dbReference type="RefSeq" id="WP_015863280.1">
    <property type="nucleotide sequence ID" value="NZ_JARTKR010000008.1"/>
</dbReference>
<keyword evidence="2" id="KW-0479">Metal-binding</keyword>
<dbReference type="GO" id="GO:0009245">
    <property type="term" value="P:lipid A biosynthetic process"/>
    <property type="evidence" value="ECO:0007669"/>
    <property type="project" value="TreeGrafter"/>
</dbReference>
<sequence>MKRMNRRTFLKKLMITGIGGILATSFSYGYARFIEPAKLTVTHHIISHPLIPKEFTGTKLLQFSDVHLGHYYGLNRFRYTIEKINELQPDIVLFTGDLLDEPNKYPHIDAVANELSRIRAPLGKFSIYGNHDHGGYGTDIYRHIMEKSGFQMLVNEHVLIKRQNESFIAIAGVDDMMLGKPNFSEMVKSIPDSTYTIALLHEPDGAMQMSRHPVHLQLSGHSHGGQVQLPFIGPLITPPLSETYYEGFYQIHHLTLYVNRGLGTTRIPLRFLSPPELTVFTLQHQALEKQQDGL</sequence>
<dbReference type="Gene3D" id="3.60.21.10">
    <property type="match status" value="1"/>
</dbReference>
<feature type="domain" description="Calcineurin-like phosphoesterase" evidence="5">
    <location>
        <begin position="59"/>
        <end position="224"/>
    </location>
</feature>
<evidence type="ECO:0000313" key="7">
    <source>
        <dbReference type="Proteomes" id="UP000075324"/>
    </source>
</evidence>
<dbReference type="GO" id="GO:0016020">
    <property type="term" value="C:membrane"/>
    <property type="evidence" value="ECO:0007669"/>
    <property type="project" value="GOC"/>
</dbReference>
<reference evidence="6 7" key="1">
    <citation type="submission" date="2016-01" db="EMBL/GenBank/DDBJ databases">
        <title>Draft Genome Sequences of Seven Thermophilic Sporeformers Isolated from Foods.</title>
        <authorList>
            <person name="Berendsen E.M."/>
            <person name="Wells-Bennik M.H."/>
            <person name="Krawcyk A.O."/>
            <person name="De Jong A."/>
            <person name="Holsappel S."/>
            <person name="Eijlander R.T."/>
            <person name="Kuipers O.P."/>
        </authorList>
    </citation>
    <scope>NUCLEOTIDE SEQUENCE [LARGE SCALE GENOMIC DNA]</scope>
    <source>
        <strain evidence="6 7">B4110</strain>
    </source>
</reference>
<dbReference type="CDD" id="cd07385">
    <property type="entry name" value="MPP_YkuE_C"/>
    <property type="match status" value="1"/>
</dbReference>
<evidence type="ECO:0000259" key="5">
    <source>
        <dbReference type="Pfam" id="PF00149"/>
    </source>
</evidence>
<dbReference type="GO" id="GO:0046872">
    <property type="term" value="F:metal ion binding"/>
    <property type="evidence" value="ECO:0007669"/>
    <property type="project" value="UniProtKB-KW"/>
</dbReference>
<dbReference type="PANTHER" id="PTHR31302:SF25">
    <property type="entry name" value="PHOSPHOESTERASE"/>
    <property type="match status" value="1"/>
</dbReference>
<evidence type="ECO:0000256" key="4">
    <source>
        <dbReference type="ARBA" id="ARBA00061089"/>
    </source>
</evidence>
<evidence type="ECO:0000256" key="3">
    <source>
        <dbReference type="ARBA" id="ARBA00022801"/>
    </source>
</evidence>
<dbReference type="InterPro" id="IPR029052">
    <property type="entry name" value="Metallo-depent_PP-like"/>
</dbReference>
<evidence type="ECO:0000313" key="6">
    <source>
        <dbReference type="EMBL" id="KYD29762.1"/>
    </source>
</evidence>
<name>A0A150MZH3_9BACL</name>
<evidence type="ECO:0000256" key="2">
    <source>
        <dbReference type="ARBA" id="ARBA00022723"/>
    </source>
</evidence>
<organism evidence="6 7">
    <name type="scientific">Parageobacillus toebii</name>
    <dbReference type="NCBI Taxonomy" id="153151"/>
    <lineage>
        <taxon>Bacteria</taxon>
        <taxon>Bacillati</taxon>
        <taxon>Bacillota</taxon>
        <taxon>Bacilli</taxon>
        <taxon>Bacillales</taxon>
        <taxon>Anoxybacillaceae</taxon>
        <taxon>Parageobacillus</taxon>
    </lineage>
</organism>
<proteinExistence type="inferred from homology"/>
<comment type="cofactor">
    <cofactor evidence="1">
        <name>a divalent metal cation</name>
        <dbReference type="ChEBI" id="CHEBI:60240"/>
    </cofactor>
</comment>
<evidence type="ECO:0000256" key="1">
    <source>
        <dbReference type="ARBA" id="ARBA00001968"/>
    </source>
</evidence>
<dbReference type="PANTHER" id="PTHR31302">
    <property type="entry name" value="TRANSMEMBRANE PROTEIN WITH METALLOPHOSPHOESTERASE DOMAIN-RELATED"/>
    <property type="match status" value="1"/>
</dbReference>
<comment type="similarity">
    <text evidence="4">Belongs to the metallophosphoesterase superfamily.</text>
</comment>